<evidence type="ECO:0000313" key="1">
    <source>
        <dbReference type="EMBL" id="KAH3661576.1"/>
    </source>
</evidence>
<dbReference type="Proteomes" id="UP000769157">
    <property type="component" value="Unassembled WGS sequence"/>
</dbReference>
<sequence length="124" mass="13505">MLGKDLRSIKSSGIYGGSAPGHSVKPVKSDNHFGTGVEAIIEMFTEGSSVKLDRIKVSDCDPVGTAKVEPNLERPRVRINGNVSALIASVSLSEERCYLVRIDDGKENILIKERKMSQQVFKSS</sequence>
<reference evidence="1" key="2">
    <citation type="submission" date="2021-01" db="EMBL/GenBank/DDBJ databases">
        <authorList>
            <person name="Schikora-Tamarit M.A."/>
        </authorList>
    </citation>
    <scope>NUCLEOTIDE SEQUENCE</scope>
    <source>
        <strain evidence="1">CBS6075</strain>
    </source>
</reference>
<evidence type="ECO:0000313" key="2">
    <source>
        <dbReference type="Proteomes" id="UP000769157"/>
    </source>
</evidence>
<gene>
    <name evidence="1" type="ORF">OGAPHI_006424</name>
</gene>
<comment type="caution">
    <text evidence="1">The sequence shown here is derived from an EMBL/GenBank/DDBJ whole genome shotgun (WGS) entry which is preliminary data.</text>
</comment>
<dbReference type="AlphaFoldDB" id="A0A9P8T0L7"/>
<protein>
    <submittedName>
        <fullName evidence="1">Uncharacterized protein</fullName>
    </submittedName>
</protein>
<accession>A0A9P8T0L7</accession>
<name>A0A9P8T0L7_9ASCO</name>
<organism evidence="1 2">
    <name type="scientific">Ogataea philodendri</name>
    <dbReference type="NCBI Taxonomy" id="1378263"/>
    <lineage>
        <taxon>Eukaryota</taxon>
        <taxon>Fungi</taxon>
        <taxon>Dikarya</taxon>
        <taxon>Ascomycota</taxon>
        <taxon>Saccharomycotina</taxon>
        <taxon>Pichiomycetes</taxon>
        <taxon>Pichiales</taxon>
        <taxon>Pichiaceae</taxon>
        <taxon>Ogataea</taxon>
    </lineage>
</organism>
<proteinExistence type="predicted"/>
<dbReference type="EMBL" id="JAEUBE010000439">
    <property type="protein sequence ID" value="KAH3661576.1"/>
    <property type="molecule type" value="Genomic_DNA"/>
</dbReference>
<reference evidence="1" key="1">
    <citation type="journal article" date="2021" name="Open Biol.">
        <title>Shared evolutionary footprints suggest mitochondrial oxidative damage underlies multiple complex I losses in fungi.</title>
        <authorList>
            <person name="Schikora-Tamarit M.A."/>
            <person name="Marcet-Houben M."/>
            <person name="Nosek J."/>
            <person name="Gabaldon T."/>
        </authorList>
    </citation>
    <scope>NUCLEOTIDE SEQUENCE</scope>
    <source>
        <strain evidence="1">CBS6075</strain>
    </source>
</reference>
<keyword evidence="2" id="KW-1185">Reference proteome</keyword>
<dbReference type="GeneID" id="70238388"/>
<dbReference type="RefSeq" id="XP_046058689.1">
    <property type="nucleotide sequence ID" value="XM_046207710.1"/>
</dbReference>